<comment type="similarity">
    <text evidence="8">Belongs to the MGMT family.</text>
</comment>
<evidence type="ECO:0000256" key="4">
    <source>
        <dbReference type="ARBA" id="ARBA00022679"/>
    </source>
</evidence>
<dbReference type="Pfam" id="PF02870">
    <property type="entry name" value="Methyltransf_1N"/>
    <property type="match status" value="1"/>
</dbReference>
<evidence type="ECO:0000256" key="6">
    <source>
        <dbReference type="ARBA" id="ARBA00023204"/>
    </source>
</evidence>
<dbReference type="Proteomes" id="UP000245138">
    <property type="component" value="Unassembled WGS sequence"/>
</dbReference>
<dbReference type="AlphaFoldDB" id="A0A2U1TTI3"/>
<evidence type="ECO:0000256" key="7">
    <source>
        <dbReference type="ARBA" id="ARBA00049348"/>
    </source>
</evidence>
<dbReference type="GO" id="GO:0005737">
    <property type="term" value="C:cytoplasm"/>
    <property type="evidence" value="ECO:0007669"/>
    <property type="project" value="UniProtKB-SubCell"/>
</dbReference>
<dbReference type="OrthoDB" id="9802228at2"/>
<comment type="caution">
    <text evidence="11">The sequence shown here is derived from an EMBL/GenBank/DDBJ whole genome shotgun (WGS) entry which is preliminary data.</text>
</comment>
<organism evidence="11 12">
    <name type="scientific">Brenneria roseae subsp. americana</name>
    <dbReference type="NCBI Taxonomy" id="1508507"/>
    <lineage>
        <taxon>Bacteria</taxon>
        <taxon>Pseudomonadati</taxon>
        <taxon>Pseudomonadota</taxon>
        <taxon>Gammaproteobacteria</taxon>
        <taxon>Enterobacterales</taxon>
        <taxon>Pectobacteriaceae</taxon>
        <taxon>Brenneria</taxon>
    </lineage>
</organism>
<dbReference type="PANTHER" id="PTHR10815">
    <property type="entry name" value="METHYLATED-DNA--PROTEIN-CYSTEINE METHYLTRANSFERASE"/>
    <property type="match status" value="1"/>
</dbReference>
<evidence type="ECO:0000313" key="11">
    <source>
        <dbReference type="EMBL" id="PWC12717.1"/>
    </source>
</evidence>
<evidence type="ECO:0000256" key="2">
    <source>
        <dbReference type="ARBA" id="ARBA00022490"/>
    </source>
</evidence>
<dbReference type="GO" id="GO:0003908">
    <property type="term" value="F:methylated-DNA-[protein]-cysteine S-methyltransferase activity"/>
    <property type="evidence" value="ECO:0007669"/>
    <property type="project" value="UniProtKB-UniRule"/>
</dbReference>
<dbReference type="InterPro" id="IPR001497">
    <property type="entry name" value="MethylDNA_cys_MeTrfase_AS"/>
</dbReference>
<dbReference type="NCBIfam" id="TIGR00589">
    <property type="entry name" value="ogt"/>
    <property type="match status" value="1"/>
</dbReference>
<evidence type="ECO:0000256" key="3">
    <source>
        <dbReference type="ARBA" id="ARBA00022603"/>
    </source>
</evidence>
<comment type="function">
    <text evidence="8">Involved in the cellular defense against the biological effects of O6-methylguanine (O6-MeG) and O4-methylthymine (O4-MeT) in DNA. Repairs the methylated nucleobase in DNA by stoichiometrically transferring the methyl group to a cysteine residue in the enzyme. This is a suicide reaction: the enzyme is irreversibly inactivated.</text>
</comment>
<sequence length="177" mass="19867">MQVFFLDKMLTPIGELMIVADENNHLRAVEWSEYEEKLYCSLNRRYRHTPFSLQPHHNPGGLTESLQRYFAGDLKVIETLPVASVGTEFQQQVWHQLRQIPAGQIMTYGTLAARLGRPTASRAVGMANGSNPVSIVVPCHRVIGANGTLTGYAGGVHRKQWLLTHEGYFPQQDILPL</sequence>
<dbReference type="SUPFAM" id="SSF46767">
    <property type="entry name" value="Methylated DNA-protein cysteine methyltransferase, C-terminal domain"/>
    <property type="match status" value="1"/>
</dbReference>
<dbReference type="CDD" id="cd06445">
    <property type="entry name" value="ATase"/>
    <property type="match status" value="1"/>
</dbReference>
<keyword evidence="6 8" id="KW-0234">DNA repair</keyword>
<keyword evidence="3 8" id="KW-0489">Methyltransferase</keyword>
<dbReference type="PROSITE" id="PS00374">
    <property type="entry name" value="MGMT"/>
    <property type="match status" value="1"/>
</dbReference>
<dbReference type="EMBL" id="QDKJ01000006">
    <property type="protein sequence ID" value="PWC12717.1"/>
    <property type="molecule type" value="Genomic_DNA"/>
</dbReference>
<name>A0A2U1TTI3_9GAMM</name>
<dbReference type="InterPro" id="IPR036217">
    <property type="entry name" value="MethylDNA_cys_MeTrfase_DNAb"/>
</dbReference>
<comment type="catalytic activity">
    <reaction evidence="1 8">
        <text>a 4-O-methyl-thymidine in DNA + L-cysteinyl-[protein] = a thymidine in DNA + S-methyl-L-cysteinyl-[protein]</text>
        <dbReference type="Rhea" id="RHEA:53428"/>
        <dbReference type="Rhea" id="RHEA-COMP:10131"/>
        <dbReference type="Rhea" id="RHEA-COMP:10132"/>
        <dbReference type="Rhea" id="RHEA-COMP:13555"/>
        <dbReference type="Rhea" id="RHEA-COMP:13556"/>
        <dbReference type="ChEBI" id="CHEBI:29950"/>
        <dbReference type="ChEBI" id="CHEBI:82612"/>
        <dbReference type="ChEBI" id="CHEBI:137386"/>
        <dbReference type="ChEBI" id="CHEBI:137387"/>
        <dbReference type="EC" id="2.1.1.63"/>
    </reaction>
</comment>
<dbReference type="Pfam" id="PF01035">
    <property type="entry name" value="DNA_binding_1"/>
    <property type="match status" value="1"/>
</dbReference>
<keyword evidence="5 8" id="KW-0227">DNA damage</keyword>
<comment type="subcellular location">
    <subcellularLocation>
        <location evidence="8">Cytoplasm</location>
    </subcellularLocation>
</comment>
<gene>
    <name evidence="11" type="ORF">B4923_09275</name>
</gene>
<dbReference type="PANTHER" id="PTHR10815:SF5">
    <property type="entry name" value="METHYLATED-DNA--PROTEIN-CYSTEINE METHYLTRANSFERASE"/>
    <property type="match status" value="1"/>
</dbReference>
<keyword evidence="2 8" id="KW-0963">Cytoplasm</keyword>
<comment type="catalytic activity">
    <reaction evidence="7 8">
        <text>a 6-O-methyl-2'-deoxyguanosine in DNA + L-cysteinyl-[protein] = S-methyl-L-cysteinyl-[protein] + a 2'-deoxyguanosine in DNA</text>
        <dbReference type="Rhea" id="RHEA:24000"/>
        <dbReference type="Rhea" id="RHEA-COMP:10131"/>
        <dbReference type="Rhea" id="RHEA-COMP:10132"/>
        <dbReference type="Rhea" id="RHEA-COMP:11367"/>
        <dbReference type="Rhea" id="RHEA-COMP:11368"/>
        <dbReference type="ChEBI" id="CHEBI:29950"/>
        <dbReference type="ChEBI" id="CHEBI:82612"/>
        <dbReference type="ChEBI" id="CHEBI:85445"/>
        <dbReference type="ChEBI" id="CHEBI:85448"/>
        <dbReference type="EC" id="2.1.1.63"/>
    </reaction>
</comment>
<feature type="active site" description="Nucleophile; methyl group acceptor" evidence="8">
    <location>
        <position position="139"/>
    </location>
</feature>
<dbReference type="GO" id="GO:0006307">
    <property type="term" value="P:DNA alkylation repair"/>
    <property type="evidence" value="ECO:0007669"/>
    <property type="project" value="UniProtKB-UniRule"/>
</dbReference>
<feature type="domain" description="Methylated-DNA-[protein]-cysteine S-methyltransferase DNA binding" evidence="9">
    <location>
        <begin position="88"/>
        <end position="167"/>
    </location>
</feature>
<dbReference type="InterPro" id="IPR036388">
    <property type="entry name" value="WH-like_DNA-bd_sf"/>
</dbReference>
<protein>
    <recommendedName>
        <fullName evidence="8">Methylated-DNA--protein-cysteine methyltransferase</fullName>
        <ecNumber evidence="8">2.1.1.63</ecNumber>
    </recommendedName>
    <alternativeName>
        <fullName evidence="8">6-O-methylguanine-DNA methyltransferase</fullName>
        <shortName evidence="8">MGMT</shortName>
    </alternativeName>
    <alternativeName>
        <fullName evidence="8">O-6-methylguanine-DNA-alkyltransferase</fullName>
    </alternativeName>
</protein>
<dbReference type="FunFam" id="1.10.10.10:FF:000337">
    <property type="entry name" value="Methylated-DNA--protein-cysteine methyltransferase"/>
    <property type="match status" value="1"/>
</dbReference>
<dbReference type="NCBIfam" id="NF007626">
    <property type="entry name" value="PRK10286.1"/>
    <property type="match status" value="1"/>
</dbReference>
<dbReference type="RefSeq" id="WP_109054071.1">
    <property type="nucleotide sequence ID" value="NZ_QDKJ01000006.1"/>
</dbReference>
<feature type="domain" description="Methylguanine DNA methyltransferase ribonuclease-like" evidence="10">
    <location>
        <begin position="11"/>
        <end position="82"/>
    </location>
</feature>
<dbReference type="HAMAP" id="MF_00772">
    <property type="entry name" value="OGT"/>
    <property type="match status" value="1"/>
</dbReference>
<keyword evidence="12" id="KW-1185">Reference proteome</keyword>
<evidence type="ECO:0000313" key="12">
    <source>
        <dbReference type="Proteomes" id="UP000245138"/>
    </source>
</evidence>
<dbReference type="InterPro" id="IPR014048">
    <property type="entry name" value="MethylDNA_cys_MeTrfase_DNA-bd"/>
</dbReference>
<evidence type="ECO:0000256" key="1">
    <source>
        <dbReference type="ARBA" id="ARBA00001286"/>
    </source>
</evidence>
<dbReference type="InterPro" id="IPR008332">
    <property type="entry name" value="MethylG_MeTrfase_N"/>
</dbReference>
<dbReference type="Gene3D" id="1.10.10.10">
    <property type="entry name" value="Winged helix-like DNA-binding domain superfamily/Winged helix DNA-binding domain"/>
    <property type="match status" value="1"/>
</dbReference>
<dbReference type="InterPro" id="IPR036631">
    <property type="entry name" value="MGMT_N_sf"/>
</dbReference>
<comment type="miscellaneous">
    <text evidence="8">This enzyme catalyzes only one turnover and therefore is not strictly catalytic. According to one definition, an enzyme is a biocatalyst that acts repeatedly and over many reaction cycles.</text>
</comment>
<keyword evidence="4 8" id="KW-0808">Transferase</keyword>
<proteinExistence type="inferred from homology"/>
<dbReference type="GO" id="GO:0032259">
    <property type="term" value="P:methylation"/>
    <property type="evidence" value="ECO:0007669"/>
    <property type="project" value="UniProtKB-KW"/>
</dbReference>
<evidence type="ECO:0000259" key="10">
    <source>
        <dbReference type="Pfam" id="PF02870"/>
    </source>
</evidence>
<evidence type="ECO:0000259" key="9">
    <source>
        <dbReference type="Pfam" id="PF01035"/>
    </source>
</evidence>
<reference evidence="11 12" key="1">
    <citation type="submission" date="2018-04" db="EMBL/GenBank/DDBJ databases">
        <title>Brenneria corticis sp.nov.</title>
        <authorList>
            <person name="Li Y."/>
        </authorList>
    </citation>
    <scope>NUCLEOTIDE SEQUENCE [LARGE SCALE GENOMIC DNA]</scope>
    <source>
        <strain evidence="11 12">LMG 27715</strain>
    </source>
</reference>
<evidence type="ECO:0000256" key="8">
    <source>
        <dbReference type="HAMAP-Rule" id="MF_00772"/>
    </source>
</evidence>
<evidence type="ECO:0000256" key="5">
    <source>
        <dbReference type="ARBA" id="ARBA00022763"/>
    </source>
</evidence>
<dbReference type="InterPro" id="IPR023546">
    <property type="entry name" value="MGMT"/>
</dbReference>
<dbReference type="SUPFAM" id="SSF53155">
    <property type="entry name" value="Methylated DNA-protein cysteine methyltransferase domain"/>
    <property type="match status" value="1"/>
</dbReference>
<accession>A0A2U1TTI3</accession>
<dbReference type="EC" id="2.1.1.63" evidence="8"/>